<comment type="caution">
    <text evidence="1">The sequence shown here is derived from an EMBL/GenBank/DDBJ whole genome shotgun (WGS) entry which is preliminary data.</text>
</comment>
<accession>A0ABV0TT16</accession>
<dbReference type="EMBL" id="JAHRIQ010046774">
    <property type="protein sequence ID" value="MEQ2235899.1"/>
    <property type="molecule type" value="Genomic_DNA"/>
</dbReference>
<protein>
    <submittedName>
        <fullName evidence="1">Uncharacterized protein</fullName>
    </submittedName>
</protein>
<organism evidence="1 2">
    <name type="scientific">Ilyodon furcidens</name>
    <name type="common">goldbreast splitfin</name>
    <dbReference type="NCBI Taxonomy" id="33524"/>
    <lineage>
        <taxon>Eukaryota</taxon>
        <taxon>Metazoa</taxon>
        <taxon>Chordata</taxon>
        <taxon>Craniata</taxon>
        <taxon>Vertebrata</taxon>
        <taxon>Euteleostomi</taxon>
        <taxon>Actinopterygii</taxon>
        <taxon>Neopterygii</taxon>
        <taxon>Teleostei</taxon>
        <taxon>Neoteleostei</taxon>
        <taxon>Acanthomorphata</taxon>
        <taxon>Ovalentaria</taxon>
        <taxon>Atherinomorphae</taxon>
        <taxon>Cyprinodontiformes</taxon>
        <taxon>Goodeidae</taxon>
        <taxon>Ilyodon</taxon>
    </lineage>
</organism>
<gene>
    <name evidence="1" type="ORF">ILYODFUR_006898</name>
</gene>
<keyword evidence="2" id="KW-1185">Reference proteome</keyword>
<evidence type="ECO:0000313" key="1">
    <source>
        <dbReference type="EMBL" id="MEQ2235899.1"/>
    </source>
</evidence>
<reference evidence="1 2" key="1">
    <citation type="submission" date="2021-06" db="EMBL/GenBank/DDBJ databases">
        <authorList>
            <person name="Palmer J.M."/>
        </authorList>
    </citation>
    <scope>NUCLEOTIDE SEQUENCE [LARGE SCALE GENOMIC DNA]</scope>
    <source>
        <strain evidence="2">if_2019</strain>
        <tissue evidence="1">Muscle</tissue>
    </source>
</reference>
<proteinExistence type="predicted"/>
<name>A0ABV0TT16_9TELE</name>
<evidence type="ECO:0000313" key="2">
    <source>
        <dbReference type="Proteomes" id="UP001482620"/>
    </source>
</evidence>
<dbReference type="Proteomes" id="UP001482620">
    <property type="component" value="Unassembled WGS sequence"/>
</dbReference>
<sequence length="106" mass="11651">MTDKAPPTLWTCVFFPLRQLGLHRSHNALQLLIPHSLSIQHHPSIMCDPDDAAEHSCDPTRCSLRVLSLVQMNVLVGEDGWGLCCCRGGSAHPQLESRLLSADLSP</sequence>